<evidence type="ECO:0000313" key="4">
    <source>
        <dbReference type="Proteomes" id="UP001338137"/>
    </source>
</evidence>
<dbReference type="RefSeq" id="WP_326072663.1">
    <property type="nucleotide sequence ID" value="NZ_JARLKY010000031.1"/>
</dbReference>
<name>A0ABU6G2M7_9BACL</name>
<dbReference type="PROSITE" id="PS50006">
    <property type="entry name" value="FHA_DOMAIN"/>
    <property type="match status" value="1"/>
</dbReference>
<dbReference type="Pfam" id="PF19909">
    <property type="entry name" value="DUF6382"/>
    <property type="match status" value="1"/>
</dbReference>
<dbReference type="InterPro" id="IPR008984">
    <property type="entry name" value="SMAD_FHA_dom_sf"/>
</dbReference>
<keyword evidence="1" id="KW-1133">Transmembrane helix</keyword>
<dbReference type="CDD" id="cd00060">
    <property type="entry name" value="FHA"/>
    <property type="match status" value="1"/>
</dbReference>
<gene>
    <name evidence="3" type="ORF">P4I72_14810</name>
</gene>
<dbReference type="PANTHER" id="PTHR23308">
    <property type="entry name" value="NUCLEAR INHIBITOR OF PROTEIN PHOSPHATASE-1"/>
    <property type="match status" value="1"/>
</dbReference>
<dbReference type="InterPro" id="IPR000253">
    <property type="entry name" value="FHA_dom"/>
</dbReference>
<evidence type="ECO:0000313" key="3">
    <source>
        <dbReference type="EMBL" id="MEC0228401.1"/>
    </source>
</evidence>
<feature type="transmembrane region" description="Helical" evidence="1">
    <location>
        <begin position="283"/>
        <end position="302"/>
    </location>
</feature>
<keyword evidence="1" id="KW-0812">Transmembrane</keyword>
<dbReference type="InterPro" id="IPR050923">
    <property type="entry name" value="Cell_Proc_Reg/RNA_Proc"/>
</dbReference>
<keyword evidence="1" id="KW-0472">Membrane</keyword>
<dbReference type="SUPFAM" id="SSF49879">
    <property type="entry name" value="SMAD/FHA domain"/>
    <property type="match status" value="1"/>
</dbReference>
<protein>
    <submittedName>
        <fullName evidence="3">DUF6382 domain-containing protein</fullName>
    </submittedName>
</protein>
<feature type="transmembrane region" description="Helical" evidence="1">
    <location>
        <begin position="259"/>
        <end position="277"/>
    </location>
</feature>
<comment type="caution">
    <text evidence="3">The sequence shown here is derived from an EMBL/GenBank/DDBJ whole genome shotgun (WGS) entry which is preliminary data.</text>
</comment>
<dbReference type="Pfam" id="PF00498">
    <property type="entry name" value="FHA"/>
    <property type="match status" value="1"/>
</dbReference>
<evidence type="ECO:0000256" key="1">
    <source>
        <dbReference type="SAM" id="Phobius"/>
    </source>
</evidence>
<dbReference type="EMBL" id="JARLKY010000031">
    <property type="protein sequence ID" value="MEC0228401.1"/>
    <property type="molecule type" value="Genomic_DNA"/>
</dbReference>
<dbReference type="Gene3D" id="2.60.200.20">
    <property type="match status" value="1"/>
</dbReference>
<dbReference type="Proteomes" id="UP001338137">
    <property type="component" value="Unassembled WGS sequence"/>
</dbReference>
<feature type="domain" description="FHA" evidence="2">
    <location>
        <begin position="400"/>
        <end position="452"/>
    </location>
</feature>
<dbReference type="SMART" id="SM00240">
    <property type="entry name" value="FHA"/>
    <property type="match status" value="1"/>
</dbReference>
<accession>A0ABU6G2M7</accession>
<reference evidence="3 4" key="1">
    <citation type="submission" date="2023-03" db="EMBL/GenBank/DDBJ databases">
        <title>Bacillus Genome Sequencing.</title>
        <authorList>
            <person name="Dunlap C."/>
        </authorList>
    </citation>
    <scope>NUCLEOTIDE SEQUENCE [LARGE SCALE GENOMIC DNA]</scope>
    <source>
        <strain evidence="3 4">BD-533</strain>
    </source>
</reference>
<dbReference type="InterPro" id="IPR045962">
    <property type="entry name" value="DUF6382"/>
</dbReference>
<sequence>MALHKEHGLEVKELSMLQVKMLEANDIPNLLPLEIQEIDFRISLLYNISSKRMLAHMVKIEGLSKLKFAKMMVAIVSTLEASKNYMLNEEGYVLKENFIFMGAEWSDIYLTYIPIEPLPEDQTVHKSLALFMDHMLLALNEEERNEVNAILGSCTPMHRLQDFKDFFLQLMDKQAVVPKELATPVIHNYELETDRTFPDPPPPEQFNSLPKPHLARRVDCQSESQKWNQNALEMQQDEQVVKADLQSTFFTPLRQRSQLIVLAVVILLSAFVWQNYFTYPSTGTLHVAAGITIILADIWLVLKYLGLPITPQGGQHQTFTPIGEKQAESIVKSQFPEADEKLIDVQNYYDNLHQHTSLLHHKLPNATVFLGNMRPKTAGPRIEVKTAYNERTISITNDHFTIGRGDANINVDCVLEEAGVSRIHAEIIKKEHSYEIQDTGSTNGTYVNGESLVAYQSYALKDGDEIRIVRQEMRFRQ</sequence>
<proteinExistence type="predicted"/>
<keyword evidence="4" id="KW-1185">Reference proteome</keyword>
<organism evidence="3 4">
    <name type="scientific">Paenibacillus alba</name>
    <dbReference type="NCBI Taxonomy" id="1197127"/>
    <lineage>
        <taxon>Bacteria</taxon>
        <taxon>Bacillati</taxon>
        <taxon>Bacillota</taxon>
        <taxon>Bacilli</taxon>
        <taxon>Bacillales</taxon>
        <taxon>Paenibacillaceae</taxon>
        <taxon>Paenibacillus</taxon>
    </lineage>
</organism>
<evidence type="ECO:0000259" key="2">
    <source>
        <dbReference type="PROSITE" id="PS50006"/>
    </source>
</evidence>